<proteinExistence type="predicted"/>
<reference evidence="2" key="1">
    <citation type="submission" date="2023-08" db="EMBL/GenBank/DDBJ databases">
        <title>Chromosome-level Genome Assembly of mud carp (Cirrhinus molitorella).</title>
        <authorList>
            <person name="Liu H."/>
        </authorList>
    </citation>
    <scope>NUCLEOTIDE SEQUENCE</scope>
    <source>
        <strain evidence="2">Prfri</strain>
        <tissue evidence="2">Muscle</tissue>
    </source>
</reference>
<dbReference type="AlphaFoldDB" id="A0AA88TDE7"/>
<sequence>MIYRSDSASGRRPPHTLPRSSIIRASGGLSPVRSTLALDSRKARLEAVRPALPLLPWATLPLSSGKTRQSASIITVFRGGMERGRGQQLLMRASMGRCAANAGEPADGRPPLYALL</sequence>
<evidence type="ECO:0000313" key="2">
    <source>
        <dbReference type="EMBL" id="KAK2878274.1"/>
    </source>
</evidence>
<evidence type="ECO:0000256" key="1">
    <source>
        <dbReference type="SAM" id="MobiDB-lite"/>
    </source>
</evidence>
<protein>
    <submittedName>
        <fullName evidence="2">Uncharacterized protein</fullName>
    </submittedName>
</protein>
<comment type="caution">
    <text evidence="2">The sequence shown here is derived from an EMBL/GenBank/DDBJ whole genome shotgun (WGS) entry which is preliminary data.</text>
</comment>
<accession>A0AA88TDE7</accession>
<gene>
    <name evidence="2" type="ORF">Q8A67_019065</name>
</gene>
<keyword evidence="3" id="KW-1185">Reference proteome</keyword>
<feature type="region of interest" description="Disordered" evidence="1">
    <location>
        <begin position="1"/>
        <end position="24"/>
    </location>
</feature>
<evidence type="ECO:0000313" key="3">
    <source>
        <dbReference type="Proteomes" id="UP001187343"/>
    </source>
</evidence>
<dbReference type="Proteomes" id="UP001187343">
    <property type="component" value="Unassembled WGS sequence"/>
</dbReference>
<dbReference type="EMBL" id="JAUYZG010000019">
    <property type="protein sequence ID" value="KAK2878274.1"/>
    <property type="molecule type" value="Genomic_DNA"/>
</dbReference>
<organism evidence="2 3">
    <name type="scientific">Cirrhinus molitorella</name>
    <name type="common">mud carp</name>
    <dbReference type="NCBI Taxonomy" id="172907"/>
    <lineage>
        <taxon>Eukaryota</taxon>
        <taxon>Metazoa</taxon>
        <taxon>Chordata</taxon>
        <taxon>Craniata</taxon>
        <taxon>Vertebrata</taxon>
        <taxon>Euteleostomi</taxon>
        <taxon>Actinopterygii</taxon>
        <taxon>Neopterygii</taxon>
        <taxon>Teleostei</taxon>
        <taxon>Ostariophysi</taxon>
        <taxon>Cypriniformes</taxon>
        <taxon>Cyprinidae</taxon>
        <taxon>Labeoninae</taxon>
        <taxon>Labeonini</taxon>
        <taxon>Cirrhinus</taxon>
    </lineage>
</organism>
<name>A0AA88TDE7_9TELE</name>